<dbReference type="PANTHER" id="PTHR10343">
    <property type="entry name" value="5'-AMP-ACTIVATED PROTEIN KINASE , BETA SUBUNIT"/>
    <property type="match status" value="1"/>
</dbReference>
<dbReference type="CDD" id="cd07184">
    <property type="entry name" value="E_set_Isoamylase_like_N"/>
    <property type="match status" value="1"/>
</dbReference>
<dbReference type="InterPro" id="IPR050827">
    <property type="entry name" value="CRP1_MDG1_kinase"/>
</dbReference>
<dbReference type="InterPro" id="IPR014756">
    <property type="entry name" value="Ig_E-set"/>
</dbReference>
<evidence type="ECO:0000256" key="1">
    <source>
        <dbReference type="ARBA" id="ARBA00010926"/>
    </source>
</evidence>
<keyword evidence="2" id="KW-0812">Transmembrane</keyword>
<dbReference type="SUPFAM" id="SSF81296">
    <property type="entry name" value="E set domains"/>
    <property type="match status" value="1"/>
</dbReference>
<comment type="similarity">
    <text evidence="1">Belongs to the 5'-AMP-activated protein kinase beta subunit family.</text>
</comment>
<feature type="transmembrane region" description="Helical" evidence="2">
    <location>
        <begin position="59"/>
        <end position="80"/>
    </location>
</feature>
<dbReference type="AlphaFoldDB" id="A0AAE4Z668"/>
<dbReference type="EMBL" id="JAACAK010000022">
    <property type="protein sequence ID" value="NIR74074.1"/>
    <property type="molecule type" value="Genomic_DNA"/>
</dbReference>
<dbReference type="PANTHER" id="PTHR10343:SF84">
    <property type="entry name" value="5'-AMP-ACTIVATED PROTEIN KINASE SUBUNIT BETA-1"/>
    <property type="match status" value="1"/>
</dbReference>
<reference evidence="4 5" key="1">
    <citation type="submission" date="2020-01" db="EMBL/GenBank/DDBJ databases">
        <title>Genomes assembled from Gulf of Kutch pelagic sediment metagenomes.</title>
        <authorList>
            <person name="Chandrashekar M."/>
            <person name="Mahajan M.S."/>
            <person name="Dave K.J."/>
            <person name="Vatsa P."/>
            <person name="Nathani N.M."/>
        </authorList>
    </citation>
    <scope>NUCLEOTIDE SEQUENCE [LARGE SCALE GENOMIC DNA]</scope>
    <source>
        <strain evidence="4">KS3-K002</strain>
    </source>
</reference>
<accession>A0AAE4Z668</accession>
<gene>
    <name evidence="4" type="ORF">GWO12_03030</name>
</gene>
<dbReference type="Proteomes" id="UP000702544">
    <property type="component" value="Unassembled WGS sequence"/>
</dbReference>
<dbReference type="InterPro" id="IPR013783">
    <property type="entry name" value="Ig-like_fold"/>
</dbReference>
<evidence type="ECO:0000313" key="5">
    <source>
        <dbReference type="Proteomes" id="UP000702544"/>
    </source>
</evidence>
<dbReference type="Gene3D" id="2.60.40.10">
    <property type="entry name" value="Immunoglobulins"/>
    <property type="match status" value="1"/>
</dbReference>
<keyword evidence="2" id="KW-1133">Transmembrane helix</keyword>
<evidence type="ECO:0000313" key="4">
    <source>
        <dbReference type="EMBL" id="NIR74074.1"/>
    </source>
</evidence>
<evidence type="ECO:0000259" key="3">
    <source>
        <dbReference type="Pfam" id="PF16561"/>
    </source>
</evidence>
<protein>
    <recommendedName>
        <fullName evidence="3">AMP-activated protein kinase glycogen-binding domain-containing protein</fullName>
    </recommendedName>
</protein>
<comment type="caution">
    <text evidence="4">The sequence shown here is derived from an EMBL/GenBank/DDBJ whole genome shotgun (WGS) entry which is preliminary data.</text>
</comment>
<evidence type="ECO:0000256" key="2">
    <source>
        <dbReference type="SAM" id="Phobius"/>
    </source>
</evidence>
<keyword evidence="2" id="KW-0472">Membrane</keyword>
<proteinExistence type="inferred from homology"/>
<organism evidence="4 5">
    <name type="scientific">Candidatus Kutchimonas denitrificans</name>
    <dbReference type="NCBI Taxonomy" id="3056748"/>
    <lineage>
        <taxon>Bacteria</taxon>
        <taxon>Pseudomonadati</taxon>
        <taxon>Gemmatimonadota</taxon>
        <taxon>Gemmatimonadia</taxon>
        <taxon>Candidatus Palauibacterales</taxon>
        <taxon>Candidatus Palauibacteraceae</taxon>
        <taxon>Candidatus Kutchimonas</taxon>
    </lineage>
</organism>
<dbReference type="Pfam" id="PF16561">
    <property type="entry name" value="AMPK1_CBM"/>
    <property type="match status" value="1"/>
</dbReference>
<dbReference type="InterPro" id="IPR032640">
    <property type="entry name" value="AMPK1_CBM"/>
</dbReference>
<feature type="domain" description="AMP-activated protein kinase glycogen-binding" evidence="3">
    <location>
        <begin position="99"/>
        <end position="175"/>
    </location>
</feature>
<name>A0AAE4Z668_9BACT</name>
<sequence length="179" mass="19519">MSDPDRTIDRVVSELRRPVPVDSEAKARVIEEVRRTRRWGPLAWLPRLMSTGQGWRQRGATLAALGVAALLLALALVALWPSPGGSTRSQAVQFVYIGGEASQVHLVGDFNDWDRSATPLQRSATGEVWSVTVSLEPGPYRYAFIVDEDRWVADEAAPRAPADDFGAPNSVIIVEGPST</sequence>